<evidence type="ECO:0000313" key="2">
    <source>
        <dbReference type="EMBL" id="ROW13352.1"/>
    </source>
</evidence>
<dbReference type="OrthoDB" id="4207421at2759"/>
<gene>
    <name evidence="2" type="ORF">VPNG_05496</name>
</gene>
<feature type="region of interest" description="Disordered" evidence="1">
    <location>
        <begin position="616"/>
        <end position="639"/>
    </location>
</feature>
<accession>A0A423XBR6</accession>
<feature type="region of interest" description="Disordered" evidence="1">
    <location>
        <begin position="97"/>
        <end position="207"/>
    </location>
</feature>
<feature type="compositionally biased region" description="Polar residues" evidence="1">
    <location>
        <begin position="115"/>
        <end position="124"/>
    </location>
</feature>
<feature type="compositionally biased region" description="Low complexity" evidence="1">
    <location>
        <begin position="100"/>
        <end position="110"/>
    </location>
</feature>
<dbReference type="EMBL" id="LKEB01000020">
    <property type="protein sequence ID" value="ROW13352.1"/>
    <property type="molecule type" value="Genomic_DNA"/>
</dbReference>
<dbReference type="AlphaFoldDB" id="A0A423XBR6"/>
<feature type="region of interest" description="Disordered" evidence="1">
    <location>
        <begin position="409"/>
        <end position="431"/>
    </location>
</feature>
<keyword evidence="3" id="KW-1185">Reference proteome</keyword>
<reference evidence="2 3" key="1">
    <citation type="submission" date="2015-09" db="EMBL/GenBank/DDBJ databases">
        <title>Host preference determinants of Valsa canker pathogens revealed by comparative genomics.</title>
        <authorList>
            <person name="Yin Z."/>
            <person name="Huang L."/>
        </authorList>
    </citation>
    <scope>NUCLEOTIDE SEQUENCE [LARGE SCALE GENOMIC DNA]</scope>
    <source>
        <strain evidence="2 3">SXYLt</strain>
    </source>
</reference>
<feature type="compositionally biased region" description="Polar residues" evidence="1">
    <location>
        <begin position="25"/>
        <end position="36"/>
    </location>
</feature>
<protein>
    <submittedName>
        <fullName evidence="2">Uncharacterized protein</fullName>
    </submittedName>
</protein>
<dbReference type="InParanoid" id="A0A423XBR6"/>
<sequence length="690" mass="74541">MIASSKWKKALLPSLGSRRRDNRATNRFSTSKTDSEVINTSAKQIIGEQPSIVSGDDDLDDRVISELLGTTAGTNDEDALSGIPSQPRRVIRSHTIGVMSSTEGSSTSGSPYRVQKSSPGSSGITRKASRRNIQAVTCDFSRASPRRSPDGLVRPLPKSQSSHLLGGETSRIAQSPSISPGKPTERHLRHRSVRKGAGESKKISRSVTSVLLTSREPNGSATDSVNSAATSKVARFKKNKVFAKFAGVLSEHFSVKGTQKDEKTGGTAPVSSNRPMKQIINGLPLGRLTLAQLPLLDNKASGTVLQRGSIEDDDLEGQKENTSPGRADAGRYTTHNRLALVDEVDIQDDPFSGFSSGNRSTEFDARLKSVQTTSVTNPHPSTLPATDPFLAEQILDTSVNSILRTPPVACSTPRTRSRSLLPCKSPSKQENVYPDSATEVIMISPGGPPISNQRRRKVAIICESPTRFSTSPGNHQEGDGFGDSMGSPSRVRESSDSTRLSSYPPGSTIRHVPRSMGRLTDVPKLSVPTTMCRISSPIGRKKHPSPSKGQLDLYGRFIEDNIALGIFKDPDELAVDFDSPKGTTVPALSPSDKNRLMRGSAASNLDLRKNYNSQGLCPGSSMRSRSRIPQPVSQLSRSRTESAFVRDFLPVNHGDLSTDDELQWESSAYKIGRGRGSRCHHCGSMTEEDM</sequence>
<proteinExistence type="predicted"/>
<dbReference type="Proteomes" id="UP000285146">
    <property type="component" value="Unassembled WGS sequence"/>
</dbReference>
<evidence type="ECO:0000313" key="3">
    <source>
        <dbReference type="Proteomes" id="UP000285146"/>
    </source>
</evidence>
<feature type="region of interest" description="Disordered" evidence="1">
    <location>
        <begin position="307"/>
        <end position="330"/>
    </location>
</feature>
<comment type="caution">
    <text evidence="2">The sequence shown here is derived from an EMBL/GenBank/DDBJ whole genome shotgun (WGS) entry which is preliminary data.</text>
</comment>
<name>A0A423XBR6_9PEZI</name>
<feature type="region of interest" description="Disordered" evidence="1">
    <location>
        <begin position="466"/>
        <end position="518"/>
    </location>
</feature>
<organism evidence="2 3">
    <name type="scientific">Cytospora leucostoma</name>
    <dbReference type="NCBI Taxonomy" id="1230097"/>
    <lineage>
        <taxon>Eukaryota</taxon>
        <taxon>Fungi</taxon>
        <taxon>Dikarya</taxon>
        <taxon>Ascomycota</taxon>
        <taxon>Pezizomycotina</taxon>
        <taxon>Sordariomycetes</taxon>
        <taxon>Sordariomycetidae</taxon>
        <taxon>Diaporthales</taxon>
        <taxon>Cytosporaceae</taxon>
        <taxon>Cytospora</taxon>
    </lineage>
</organism>
<feature type="region of interest" description="Disordered" evidence="1">
    <location>
        <begin position="13"/>
        <end position="36"/>
    </location>
</feature>
<evidence type="ECO:0000256" key="1">
    <source>
        <dbReference type="SAM" id="MobiDB-lite"/>
    </source>
</evidence>